<organism evidence="1 2">
    <name type="scientific">Providencia alcalifaciens 205/92</name>
    <dbReference type="NCBI Taxonomy" id="1256988"/>
    <lineage>
        <taxon>Bacteria</taxon>
        <taxon>Pseudomonadati</taxon>
        <taxon>Pseudomonadota</taxon>
        <taxon>Gammaproteobacteria</taxon>
        <taxon>Enterobacterales</taxon>
        <taxon>Morganellaceae</taxon>
        <taxon>Providencia</taxon>
    </lineage>
</organism>
<reference evidence="1 2" key="1">
    <citation type="submission" date="2014-01" db="EMBL/GenBank/DDBJ databases">
        <authorList>
            <person name="Durkin A.S."/>
            <person name="McCorrison J."/>
            <person name="Torralba M."/>
            <person name="Gillis M."/>
            <person name="Haft D.H."/>
            <person name="Methe B."/>
            <person name="Sutton G."/>
            <person name="Nelson K.E."/>
        </authorList>
    </citation>
    <scope>NUCLEOTIDE SEQUENCE [LARGE SCALE GENOMIC DNA]</scope>
    <source>
        <strain evidence="1 2">205/92</strain>
    </source>
</reference>
<evidence type="ECO:0000313" key="2">
    <source>
        <dbReference type="Proteomes" id="UP000022311"/>
    </source>
</evidence>
<name>A0AAV3M5T7_9GAMM</name>
<proteinExistence type="predicted"/>
<dbReference type="AlphaFoldDB" id="A0AAV3M5T7"/>
<dbReference type="GO" id="GO:1901259">
    <property type="term" value="P:chloroplast rRNA processing"/>
    <property type="evidence" value="ECO:0007669"/>
    <property type="project" value="TreeGrafter"/>
</dbReference>
<dbReference type="GO" id="GO:0009658">
    <property type="term" value="P:chloroplast organization"/>
    <property type="evidence" value="ECO:0007669"/>
    <property type="project" value="TreeGrafter"/>
</dbReference>
<dbReference type="EMBL" id="JALD01000045">
    <property type="protein sequence ID" value="EUD11014.1"/>
    <property type="molecule type" value="Genomic_DNA"/>
</dbReference>
<dbReference type="Gene3D" id="3.10.450.40">
    <property type="match status" value="1"/>
</dbReference>
<dbReference type="InterPro" id="IPR044673">
    <property type="entry name" value="DCL-like"/>
</dbReference>
<gene>
    <name evidence="1" type="ORF">HMPREF1563_2592</name>
</gene>
<sequence length="216" mass="25175">MAKPIIFGDYQFKTKKSAIEEIRRRISLYQFGQKLTEEDEIFFSELFKLHSEYEEKIGCGIASITVEKDFHNNKCLYIHRQDGKSTDISWVHCVKPASQKTIVSYAFRRAVKEAIVAFKKDNLKETVYCPILHIPLNFENSHVAYITPSFDQLFLSFLELVEQNIDSIELKNPNSDDYDQRGVISDSRLKEKWVQYHQENAQLKLLSAKANLSRKS</sequence>
<dbReference type="RefSeq" id="WP_036962021.1">
    <property type="nucleotide sequence ID" value="NZ_JALD01000045.1"/>
</dbReference>
<evidence type="ECO:0000313" key="1">
    <source>
        <dbReference type="EMBL" id="EUD11014.1"/>
    </source>
</evidence>
<dbReference type="PANTHER" id="PTHR33415">
    <property type="entry name" value="PROTEIN EMBRYO DEFECTIVE 514"/>
    <property type="match status" value="1"/>
</dbReference>
<accession>A0AAV3M5T7</accession>
<comment type="caution">
    <text evidence="1">The sequence shown here is derived from an EMBL/GenBank/DDBJ whole genome shotgun (WGS) entry which is preliminary data.</text>
</comment>
<dbReference type="PANTHER" id="PTHR33415:SF4">
    <property type="entry name" value="DCL PROTEIN (DUF3223)"/>
    <property type="match status" value="1"/>
</dbReference>
<dbReference type="Pfam" id="PF11523">
    <property type="entry name" value="DUF3223"/>
    <property type="match status" value="1"/>
</dbReference>
<protein>
    <submittedName>
        <fullName evidence="1">PF11523 family protein</fullName>
    </submittedName>
</protein>
<dbReference type="Proteomes" id="UP000022311">
    <property type="component" value="Unassembled WGS sequence"/>
</dbReference>